<dbReference type="SUPFAM" id="SSF48264">
    <property type="entry name" value="Cytochrome P450"/>
    <property type="match status" value="1"/>
</dbReference>
<dbReference type="GO" id="GO:0004497">
    <property type="term" value="F:monooxygenase activity"/>
    <property type="evidence" value="ECO:0007669"/>
    <property type="project" value="UniProtKB-KW"/>
</dbReference>
<dbReference type="PANTHER" id="PTHR24305:SF157">
    <property type="entry name" value="N-ACETYLTRYPTOPHAN 6-HYDROXYLASE IVOC-RELATED"/>
    <property type="match status" value="1"/>
</dbReference>
<feature type="binding site" description="axial binding residue" evidence="8">
    <location>
        <position position="448"/>
    </location>
    <ligand>
        <name>heme</name>
        <dbReference type="ChEBI" id="CHEBI:30413"/>
    </ligand>
    <ligandPart>
        <name>Fe</name>
        <dbReference type="ChEBI" id="CHEBI:18248"/>
    </ligandPart>
</feature>
<keyword evidence="7" id="KW-0503">Monooxygenase</keyword>
<comment type="similarity">
    <text evidence="2">Belongs to the cytochrome P450 family.</text>
</comment>
<keyword evidence="5" id="KW-0560">Oxidoreductase</keyword>
<dbReference type="OrthoDB" id="3945418at2759"/>
<dbReference type="PRINTS" id="PR00463">
    <property type="entry name" value="EP450I"/>
</dbReference>
<evidence type="ECO:0000313" key="11">
    <source>
        <dbReference type="Proteomes" id="UP000606974"/>
    </source>
</evidence>
<keyword evidence="9" id="KW-0812">Transmembrane</keyword>
<dbReference type="InterPro" id="IPR050121">
    <property type="entry name" value="Cytochrome_P450_monoxygenase"/>
</dbReference>
<dbReference type="Gene3D" id="1.10.630.10">
    <property type="entry name" value="Cytochrome P450"/>
    <property type="match status" value="1"/>
</dbReference>
<dbReference type="Proteomes" id="UP000606974">
    <property type="component" value="Unassembled WGS sequence"/>
</dbReference>
<keyword evidence="9" id="KW-1133">Transmembrane helix</keyword>
<dbReference type="GO" id="GO:0020037">
    <property type="term" value="F:heme binding"/>
    <property type="evidence" value="ECO:0007669"/>
    <property type="project" value="InterPro"/>
</dbReference>
<comment type="cofactor">
    <cofactor evidence="1 8">
        <name>heme</name>
        <dbReference type="ChEBI" id="CHEBI:30413"/>
    </cofactor>
</comment>
<comment type="caution">
    <text evidence="10">The sequence shown here is derived from an EMBL/GenBank/DDBJ whole genome shotgun (WGS) entry which is preliminary data.</text>
</comment>
<organism evidence="10 11">
    <name type="scientific">Endocarpon pusillum</name>
    <dbReference type="NCBI Taxonomy" id="364733"/>
    <lineage>
        <taxon>Eukaryota</taxon>
        <taxon>Fungi</taxon>
        <taxon>Dikarya</taxon>
        <taxon>Ascomycota</taxon>
        <taxon>Pezizomycotina</taxon>
        <taxon>Eurotiomycetes</taxon>
        <taxon>Chaetothyriomycetidae</taxon>
        <taxon>Verrucariales</taxon>
        <taxon>Verrucariaceae</taxon>
        <taxon>Endocarpon</taxon>
    </lineage>
</organism>
<keyword evidence="4 8" id="KW-0479">Metal-binding</keyword>
<dbReference type="InterPro" id="IPR036396">
    <property type="entry name" value="Cyt_P450_sf"/>
</dbReference>
<gene>
    <name evidence="10" type="ORF">GJ744_003253</name>
</gene>
<feature type="transmembrane region" description="Helical" evidence="9">
    <location>
        <begin position="12"/>
        <end position="33"/>
    </location>
</feature>
<evidence type="ECO:0000256" key="1">
    <source>
        <dbReference type="ARBA" id="ARBA00001971"/>
    </source>
</evidence>
<evidence type="ECO:0000256" key="4">
    <source>
        <dbReference type="ARBA" id="ARBA00022723"/>
    </source>
</evidence>
<dbReference type="GO" id="GO:0005506">
    <property type="term" value="F:iron ion binding"/>
    <property type="evidence" value="ECO:0007669"/>
    <property type="project" value="InterPro"/>
</dbReference>
<dbReference type="CDD" id="cd11062">
    <property type="entry name" value="CYP58-like"/>
    <property type="match status" value="1"/>
</dbReference>
<protein>
    <recommendedName>
        <fullName evidence="12">Trichodiene oxygenase</fullName>
    </recommendedName>
</protein>
<dbReference type="PRINTS" id="PR00385">
    <property type="entry name" value="P450"/>
</dbReference>
<sequence length="511" mass="58178">MAFITTDPMSLLAIATASWVVWVVGSVVYRLFLHPLASFPGPKLAIATYCYEWYYDLLRGGQYTFKLKELHEKYGPVVRLNPDELHFNDPHYYDEIFNNKNGKVEKPYKVANTFGPYPAAIGTVDHDLHRIRRGALNPFFAKRSVVEILPFLQDITERLSDRFDAASKTAEPVNLKYSYAALTLDVMNEYCFSRDTQTVMKSDYGRKTFDDFDTFLGMGLANIHIPWLMKAIYSLPDWFSRIINPAIGDMLDVREGLAKLVEDIRHGNDFSYEKSGHRTIFHDLLESRLPPSELGRDRLRDEAFSLVFAGAATTAYVLKTVSYFVAANPAMRQKLFQELKTVIPRRGDRPVLQDVEKLPYLTAVIQEGLRISQPITHRMCRAFPDKALTYNGLTIPPGTAIHSTTLLLHENEQLFQDPQAFKPERWLGEEGQELQRFLVPFARGTRACLGINLAWAELYLILATIFRRFDFDVSGVVRQRDVDVAADIILPVQAPDSPGTIVKALAIEDWV</sequence>
<keyword evidence="11" id="KW-1185">Reference proteome</keyword>
<evidence type="ECO:0000256" key="2">
    <source>
        <dbReference type="ARBA" id="ARBA00010617"/>
    </source>
</evidence>
<evidence type="ECO:0008006" key="12">
    <source>
        <dbReference type="Google" id="ProtNLM"/>
    </source>
</evidence>
<reference evidence="10" key="1">
    <citation type="submission" date="2020-02" db="EMBL/GenBank/DDBJ databases">
        <authorList>
            <person name="Palmer J.M."/>
        </authorList>
    </citation>
    <scope>NUCLEOTIDE SEQUENCE</scope>
    <source>
        <strain evidence="10">EPUS1.4</strain>
        <tissue evidence="10">Thallus</tissue>
    </source>
</reference>
<evidence type="ECO:0000256" key="8">
    <source>
        <dbReference type="PIRSR" id="PIRSR602401-1"/>
    </source>
</evidence>
<name>A0A8H7AAY4_9EURO</name>
<dbReference type="Pfam" id="PF00067">
    <property type="entry name" value="p450"/>
    <property type="match status" value="1"/>
</dbReference>
<dbReference type="EMBL" id="JAACFV010000161">
    <property type="protein sequence ID" value="KAF7503812.1"/>
    <property type="molecule type" value="Genomic_DNA"/>
</dbReference>
<evidence type="ECO:0000256" key="6">
    <source>
        <dbReference type="ARBA" id="ARBA00023004"/>
    </source>
</evidence>
<proteinExistence type="inferred from homology"/>
<evidence type="ECO:0000256" key="9">
    <source>
        <dbReference type="SAM" id="Phobius"/>
    </source>
</evidence>
<evidence type="ECO:0000256" key="5">
    <source>
        <dbReference type="ARBA" id="ARBA00023002"/>
    </source>
</evidence>
<dbReference type="InterPro" id="IPR002401">
    <property type="entry name" value="Cyt_P450_E_grp-I"/>
</dbReference>
<evidence type="ECO:0000256" key="7">
    <source>
        <dbReference type="ARBA" id="ARBA00023033"/>
    </source>
</evidence>
<accession>A0A8H7AAY4</accession>
<dbReference type="GO" id="GO:0016705">
    <property type="term" value="F:oxidoreductase activity, acting on paired donors, with incorporation or reduction of molecular oxygen"/>
    <property type="evidence" value="ECO:0007669"/>
    <property type="project" value="InterPro"/>
</dbReference>
<keyword evidence="3 8" id="KW-0349">Heme</keyword>
<dbReference type="PANTHER" id="PTHR24305">
    <property type="entry name" value="CYTOCHROME P450"/>
    <property type="match status" value="1"/>
</dbReference>
<keyword evidence="9" id="KW-0472">Membrane</keyword>
<keyword evidence="6 8" id="KW-0408">Iron</keyword>
<dbReference type="InterPro" id="IPR001128">
    <property type="entry name" value="Cyt_P450"/>
</dbReference>
<dbReference type="AlphaFoldDB" id="A0A8H7AAY4"/>
<evidence type="ECO:0000256" key="3">
    <source>
        <dbReference type="ARBA" id="ARBA00022617"/>
    </source>
</evidence>
<evidence type="ECO:0000313" key="10">
    <source>
        <dbReference type="EMBL" id="KAF7503812.1"/>
    </source>
</evidence>